<dbReference type="Gene3D" id="2.30.40.10">
    <property type="entry name" value="Urease, subunit C, domain 1"/>
    <property type="match status" value="1"/>
</dbReference>
<dbReference type="PANTHER" id="PTHR43135:SF3">
    <property type="entry name" value="ALPHA-D-RIBOSE 1-METHYLPHOSPHONATE 5-TRIPHOSPHATE DIPHOSPHATASE"/>
    <property type="match status" value="1"/>
</dbReference>
<accession>A0A9D7SVG3</accession>
<dbReference type="SUPFAM" id="SSF51338">
    <property type="entry name" value="Composite domain of metallo-dependent hydrolases"/>
    <property type="match status" value="1"/>
</dbReference>
<dbReference type="InterPro" id="IPR032466">
    <property type="entry name" value="Metal_Hydrolase"/>
</dbReference>
<protein>
    <submittedName>
        <fullName evidence="3">Amidohydrolase family protein</fullName>
    </submittedName>
</protein>
<name>A0A9D7SVG3_9BACT</name>
<dbReference type="InterPro" id="IPR006680">
    <property type="entry name" value="Amidohydro-rel"/>
</dbReference>
<keyword evidence="1" id="KW-0732">Signal</keyword>
<dbReference type="EMBL" id="JADKGY010000006">
    <property type="protein sequence ID" value="MBK9982642.1"/>
    <property type="molecule type" value="Genomic_DNA"/>
</dbReference>
<dbReference type="Gene3D" id="3.20.20.140">
    <property type="entry name" value="Metal-dependent hydrolases"/>
    <property type="match status" value="1"/>
</dbReference>
<feature type="domain" description="Amidohydrolase-related" evidence="2">
    <location>
        <begin position="303"/>
        <end position="406"/>
    </location>
</feature>
<dbReference type="Proteomes" id="UP000808337">
    <property type="component" value="Unassembled WGS sequence"/>
</dbReference>
<feature type="signal peptide" evidence="1">
    <location>
        <begin position="1"/>
        <end position="22"/>
    </location>
</feature>
<sequence length="438" mass="47458">MKKYNPILILLIFVQSIFVLQAQQVAKSTFGVFALTNATVETVTKGRLENATVIIRNGKIEAVGTNVTIPADAQVIDCKGLTVYPGMVDSGTHLGLQEIESISVTQDYDEMGELTPEMQALTAINPNSVLIPVTRVSGVTSVIASPSGGLFPGTAALINLEGYTPEQMYAGFKAIVMNFPSTGRRGRYDRRTDEDVKKDSDKAIKKLNETWDRVKTYAAIDSSTNGKADYNPQLAALVPVYRGKATAMIEVNKESDILTALKWIKENKIKAILTGVDEGWRVADSIALSGIPVITGPVISQPTRESDRYDQGYKNAGLMHKAGVKVAIRTADAENVRNLPFNAGFAAAYGMSKEDALKAVTIVPAEIFGVADKIGSIEVGKDANIFVSTGDPFEPATQIKQLFINGWHVPLESRQTLLYEEFLKRSPGVTKEQVPGKS</sequence>
<comment type="caution">
    <text evidence="3">The sequence shown here is derived from an EMBL/GenBank/DDBJ whole genome shotgun (WGS) entry which is preliminary data.</text>
</comment>
<evidence type="ECO:0000256" key="1">
    <source>
        <dbReference type="SAM" id="SignalP"/>
    </source>
</evidence>
<dbReference type="GO" id="GO:0016810">
    <property type="term" value="F:hydrolase activity, acting on carbon-nitrogen (but not peptide) bonds"/>
    <property type="evidence" value="ECO:0007669"/>
    <property type="project" value="InterPro"/>
</dbReference>
<dbReference type="SUPFAM" id="SSF51556">
    <property type="entry name" value="Metallo-dependent hydrolases"/>
    <property type="match status" value="1"/>
</dbReference>
<evidence type="ECO:0000313" key="3">
    <source>
        <dbReference type="EMBL" id="MBK9982642.1"/>
    </source>
</evidence>
<gene>
    <name evidence="3" type="ORF">IPP15_09470</name>
</gene>
<dbReference type="Pfam" id="PF01979">
    <property type="entry name" value="Amidohydro_1"/>
    <property type="match status" value="1"/>
</dbReference>
<organism evidence="3 4">
    <name type="scientific">Candidatus Opimibacter skivensis</name>
    <dbReference type="NCBI Taxonomy" id="2982028"/>
    <lineage>
        <taxon>Bacteria</taxon>
        <taxon>Pseudomonadati</taxon>
        <taxon>Bacteroidota</taxon>
        <taxon>Saprospiria</taxon>
        <taxon>Saprospirales</taxon>
        <taxon>Saprospiraceae</taxon>
        <taxon>Candidatus Opimibacter</taxon>
    </lineage>
</organism>
<evidence type="ECO:0000313" key="4">
    <source>
        <dbReference type="Proteomes" id="UP000808337"/>
    </source>
</evidence>
<dbReference type="InterPro" id="IPR051781">
    <property type="entry name" value="Metallo-dep_Hydrolase"/>
</dbReference>
<evidence type="ECO:0000259" key="2">
    <source>
        <dbReference type="Pfam" id="PF01979"/>
    </source>
</evidence>
<dbReference type="AlphaFoldDB" id="A0A9D7SVG3"/>
<reference evidence="3 4" key="1">
    <citation type="submission" date="2020-10" db="EMBL/GenBank/DDBJ databases">
        <title>Connecting structure to function with the recovery of over 1000 high-quality activated sludge metagenome-assembled genomes encoding full-length rRNA genes using long-read sequencing.</title>
        <authorList>
            <person name="Singleton C.M."/>
            <person name="Petriglieri F."/>
            <person name="Kristensen J.M."/>
            <person name="Kirkegaard R.H."/>
            <person name="Michaelsen T.Y."/>
            <person name="Andersen M.H."/>
            <person name="Karst S.M."/>
            <person name="Dueholm M.S."/>
            <person name="Nielsen P.H."/>
            <person name="Albertsen M."/>
        </authorList>
    </citation>
    <scope>NUCLEOTIDE SEQUENCE [LARGE SCALE GENOMIC DNA]</scope>
    <source>
        <strain evidence="3">Ribe_18-Q3-R11-54_MAXAC.273</strain>
    </source>
</reference>
<dbReference type="InterPro" id="IPR011059">
    <property type="entry name" value="Metal-dep_hydrolase_composite"/>
</dbReference>
<feature type="chain" id="PRO_5038516177" evidence="1">
    <location>
        <begin position="23"/>
        <end position="438"/>
    </location>
</feature>
<proteinExistence type="predicted"/>
<dbReference type="PANTHER" id="PTHR43135">
    <property type="entry name" value="ALPHA-D-RIBOSE 1-METHYLPHOSPHONATE 5-TRIPHOSPHATE DIPHOSPHATASE"/>
    <property type="match status" value="1"/>
</dbReference>